<organism evidence="1 2">
    <name type="scientific">Setaria italica</name>
    <name type="common">Foxtail millet</name>
    <name type="synonym">Panicum italicum</name>
    <dbReference type="NCBI Taxonomy" id="4555"/>
    <lineage>
        <taxon>Eukaryota</taxon>
        <taxon>Viridiplantae</taxon>
        <taxon>Streptophyta</taxon>
        <taxon>Embryophyta</taxon>
        <taxon>Tracheophyta</taxon>
        <taxon>Spermatophyta</taxon>
        <taxon>Magnoliopsida</taxon>
        <taxon>Liliopsida</taxon>
        <taxon>Poales</taxon>
        <taxon>Poaceae</taxon>
        <taxon>PACMAD clade</taxon>
        <taxon>Panicoideae</taxon>
        <taxon>Panicodae</taxon>
        <taxon>Paniceae</taxon>
        <taxon>Cenchrinae</taxon>
        <taxon>Setaria</taxon>
    </lineage>
</organism>
<dbReference type="STRING" id="4555.K4AJR6"/>
<dbReference type="Proteomes" id="UP000004995">
    <property type="component" value="Unassembled WGS sequence"/>
</dbReference>
<reference evidence="1" key="2">
    <citation type="submission" date="2018-08" db="UniProtKB">
        <authorList>
            <consortium name="EnsemblPlants"/>
        </authorList>
    </citation>
    <scope>IDENTIFICATION</scope>
    <source>
        <strain evidence="1">Yugu1</strain>
    </source>
</reference>
<dbReference type="HOGENOM" id="CLU_2642754_0_0_1"/>
<evidence type="ECO:0000313" key="2">
    <source>
        <dbReference type="Proteomes" id="UP000004995"/>
    </source>
</evidence>
<evidence type="ECO:0000313" key="1">
    <source>
        <dbReference type="EnsemblPlants" id="KQK89535"/>
    </source>
</evidence>
<sequence length="77" mass="8177">MDSLTSLANAHGGDHDAGKETELALKIGNVNYCETGDTLDKGGPKVILGAGKGIWGSGLNILDYDFVVPLDLHYDWC</sequence>
<dbReference type="EMBL" id="AGNK02005744">
    <property type="status" value="NOT_ANNOTATED_CDS"/>
    <property type="molecule type" value="Genomic_DNA"/>
</dbReference>
<dbReference type="AlphaFoldDB" id="K4AJR6"/>
<dbReference type="EnsemblPlants" id="KQK89535">
    <property type="protein sequence ID" value="KQK89535"/>
    <property type="gene ID" value="SETIT_039138mg"/>
</dbReference>
<proteinExistence type="predicted"/>
<protein>
    <submittedName>
        <fullName evidence="1">Uncharacterized protein</fullName>
    </submittedName>
</protein>
<dbReference type="InParanoid" id="K4AJR6"/>
<reference evidence="2" key="1">
    <citation type="journal article" date="2012" name="Nat. Biotechnol.">
        <title>Reference genome sequence of the model plant Setaria.</title>
        <authorList>
            <person name="Bennetzen J.L."/>
            <person name="Schmutz J."/>
            <person name="Wang H."/>
            <person name="Percifield R."/>
            <person name="Hawkins J."/>
            <person name="Pontaroli A.C."/>
            <person name="Estep M."/>
            <person name="Feng L."/>
            <person name="Vaughn J.N."/>
            <person name="Grimwood J."/>
            <person name="Jenkins J."/>
            <person name="Barry K."/>
            <person name="Lindquist E."/>
            <person name="Hellsten U."/>
            <person name="Deshpande S."/>
            <person name="Wang X."/>
            <person name="Wu X."/>
            <person name="Mitros T."/>
            <person name="Triplett J."/>
            <person name="Yang X."/>
            <person name="Ye C.Y."/>
            <person name="Mauro-Herrera M."/>
            <person name="Wang L."/>
            <person name="Li P."/>
            <person name="Sharma M."/>
            <person name="Sharma R."/>
            <person name="Ronald P.C."/>
            <person name="Panaud O."/>
            <person name="Kellogg E.A."/>
            <person name="Brutnell T.P."/>
            <person name="Doust A.N."/>
            <person name="Tuskan G.A."/>
            <person name="Rokhsar D."/>
            <person name="Devos K.M."/>
        </authorList>
    </citation>
    <scope>NUCLEOTIDE SEQUENCE [LARGE SCALE GENOMIC DNA]</scope>
    <source>
        <strain evidence="2">cv. Yugu1</strain>
    </source>
</reference>
<name>K4AJR6_SETIT</name>
<accession>K4AJR6</accession>
<dbReference type="Gramene" id="KQK89535">
    <property type="protein sequence ID" value="KQK89535"/>
    <property type="gene ID" value="SETIT_039138mg"/>
</dbReference>
<keyword evidence="2" id="KW-1185">Reference proteome</keyword>